<dbReference type="EMBL" id="JAWNFU010000005">
    <property type="protein sequence ID" value="MDY5153994.1"/>
    <property type="molecule type" value="Genomic_DNA"/>
</dbReference>
<dbReference type="PANTHER" id="PTHR43272">
    <property type="entry name" value="LONG-CHAIN-FATTY-ACID--COA LIGASE"/>
    <property type="match status" value="1"/>
</dbReference>
<organism evidence="9 10">
    <name type="scientific">Actinobaculum suis</name>
    <dbReference type="NCBI Taxonomy" id="1657"/>
    <lineage>
        <taxon>Bacteria</taxon>
        <taxon>Bacillati</taxon>
        <taxon>Actinomycetota</taxon>
        <taxon>Actinomycetes</taxon>
        <taxon>Actinomycetales</taxon>
        <taxon>Actinomycetaceae</taxon>
        <taxon>Actinobaculum</taxon>
    </lineage>
</organism>
<dbReference type="InterPro" id="IPR042099">
    <property type="entry name" value="ANL_N_sf"/>
</dbReference>
<dbReference type="GO" id="GO:0004467">
    <property type="term" value="F:long-chain fatty acid-CoA ligase activity"/>
    <property type="evidence" value="ECO:0007669"/>
    <property type="project" value="TreeGrafter"/>
</dbReference>
<dbReference type="CDD" id="cd05907">
    <property type="entry name" value="VL_LC_FACS_like"/>
    <property type="match status" value="1"/>
</dbReference>
<evidence type="ECO:0000256" key="1">
    <source>
        <dbReference type="ARBA" id="ARBA00006432"/>
    </source>
</evidence>
<evidence type="ECO:0000313" key="10">
    <source>
        <dbReference type="Proteomes" id="UP000182744"/>
    </source>
</evidence>
<evidence type="ECO:0000256" key="2">
    <source>
        <dbReference type="ARBA" id="ARBA00022598"/>
    </source>
</evidence>
<reference evidence="9" key="2">
    <citation type="submission" date="2016-10" db="EMBL/GenBank/DDBJ databases">
        <authorList>
            <person name="de Groot N.N."/>
        </authorList>
    </citation>
    <scope>NUCLEOTIDE SEQUENCE [LARGE SCALE GENOMIC DNA]</scope>
    <source>
        <strain evidence="9">DSM 20639</strain>
    </source>
</reference>
<dbReference type="GO" id="GO:0016020">
    <property type="term" value="C:membrane"/>
    <property type="evidence" value="ECO:0007669"/>
    <property type="project" value="TreeGrafter"/>
</dbReference>
<feature type="compositionally biased region" description="Polar residues" evidence="6">
    <location>
        <begin position="83"/>
        <end position="111"/>
    </location>
</feature>
<evidence type="ECO:0000256" key="6">
    <source>
        <dbReference type="SAM" id="MobiDB-lite"/>
    </source>
</evidence>
<evidence type="ECO:0000256" key="5">
    <source>
        <dbReference type="ARBA" id="ARBA00032875"/>
    </source>
</evidence>
<dbReference type="PANTHER" id="PTHR43272:SF32">
    <property type="entry name" value="AMP-DEPENDENT SYNTHETASE_LIGASE DOMAIN-CONTAINING PROTEIN"/>
    <property type="match status" value="1"/>
</dbReference>
<keyword evidence="10" id="KW-1185">Reference proteome</keyword>
<feature type="compositionally biased region" description="Polar residues" evidence="6">
    <location>
        <begin position="24"/>
        <end position="47"/>
    </location>
</feature>
<gene>
    <name evidence="8" type="ORF">R6G71_08085</name>
    <name evidence="9" type="ORF">SAMN05421878_101166</name>
</gene>
<dbReference type="InterPro" id="IPR020845">
    <property type="entry name" value="AMP-binding_CS"/>
</dbReference>
<dbReference type="Pfam" id="PF23562">
    <property type="entry name" value="AMP-binding_C_3"/>
    <property type="match status" value="1"/>
</dbReference>
<protein>
    <recommendedName>
        <fullName evidence="5">Acyl-CoA synthetase</fullName>
    </recommendedName>
</protein>
<feature type="domain" description="AMP-dependent synthetase/ligase" evidence="7">
    <location>
        <begin position="147"/>
        <end position="549"/>
    </location>
</feature>
<comment type="similarity">
    <text evidence="1">Belongs to the ATP-dependent AMP-binding enzyme family.</text>
</comment>
<keyword evidence="2 8" id="KW-0436">Ligase</keyword>
<dbReference type="PROSITE" id="PS00455">
    <property type="entry name" value="AMP_BINDING"/>
    <property type="match status" value="1"/>
</dbReference>
<evidence type="ECO:0000256" key="4">
    <source>
        <dbReference type="ARBA" id="ARBA00023098"/>
    </source>
</evidence>
<dbReference type="RefSeq" id="WP_320753529.1">
    <property type="nucleotide sequence ID" value="NZ_FNAU01000001.1"/>
</dbReference>
<dbReference type="AlphaFoldDB" id="A0A1G6ZLQ7"/>
<reference evidence="8" key="3">
    <citation type="submission" date="2023-10" db="EMBL/GenBank/DDBJ databases">
        <title>Whole Genome based description of the genera Actinobaculum and Actinotignum reveals a complex phylogenetic relationship within the species included in the genus Actinotignum.</title>
        <authorList>
            <person name="Jensen C.S."/>
            <person name="Dargis R."/>
            <person name="Kemp M."/>
            <person name="Christensen J.J."/>
        </authorList>
    </citation>
    <scope>NUCLEOTIDE SEQUENCE</scope>
    <source>
        <strain evidence="8">Actinobaculum_suis_CCUG19206T</strain>
    </source>
</reference>
<dbReference type="Gene3D" id="3.40.50.12780">
    <property type="entry name" value="N-terminal domain of ligase-like"/>
    <property type="match status" value="1"/>
</dbReference>
<dbReference type="EMBL" id="FNAU01000001">
    <property type="protein sequence ID" value="SDE03392.1"/>
    <property type="molecule type" value="Genomic_DNA"/>
</dbReference>
<sequence length="724" mass="79305">MSLYDRTEHTSQSSVNVDAAENADSVSITNTNRATRASAQNEPTRNVPNDHETSNSKPLHNAPPLTEPASTKPTNAEPAGIEATTNKTAGAHTTESAQQNSAATASGTTRHSAPIRYEKATRHGNPVSFTPGAVEVTEEMSIPRALRNNARNMPDQEIIGRKTEYGTWAMITWRAFEQEYRALARGFIADGIEPGDKVAIMSHTRYEFTLLDAALWSIGAVSVPIYETDSAEQATWIIENSGCAVAVVENEQMRGMLAPLTTTGPLREIYVIEADDLTRIIRLGSWDLDLELDARIDALRASDLATIIYTSGTTGRPKGARITHRNLLHQAINGPLNNNMREMFFPNKRTLLFLPLAHVFARFINVGTLYHSVPIAYEPDTKNLVSSFQSFKPGFLLAVPRVFEKVYNSLDTRYSGTKQKIFRYYAKVAIEYSRALETPEGPRAGLRAAHAVGDKLVYSKIRAAMGGKLTHTVSGGAPLSERITHFFRGVGITIYEGYGATETCAPISVNQPGRMRVGSVGPAYPGTRAVISDDGEILAKGDHIFDGYWNDPEATAAAFTEDGWYKTGDLGRIDEDGFIYVTGRIKQLIVTAGGKNVSPAVLEDRLRSHPLISEAVVVGDNKPFIGALITLDRDMLPIWLENKNLPPMSLAQAAENPQVRAAVDRAIQRANSAVSRAESIRKFTILSTDFTPQNGYLSPALKVKRELVLRDFADVIENEIYGGK</sequence>
<accession>A0A1G6ZLQ7</accession>
<dbReference type="InterPro" id="IPR000873">
    <property type="entry name" value="AMP-dep_synth/lig_dom"/>
</dbReference>
<evidence type="ECO:0000256" key="3">
    <source>
        <dbReference type="ARBA" id="ARBA00022832"/>
    </source>
</evidence>
<evidence type="ECO:0000259" key="7">
    <source>
        <dbReference type="Pfam" id="PF00501"/>
    </source>
</evidence>
<evidence type="ECO:0000313" key="9">
    <source>
        <dbReference type="EMBL" id="SDE03392.1"/>
    </source>
</evidence>
<keyword evidence="4" id="KW-0443">Lipid metabolism</keyword>
<name>A0A1G6ZLQ7_9ACTO</name>
<feature type="region of interest" description="Disordered" evidence="6">
    <location>
        <begin position="1"/>
        <end position="111"/>
    </location>
</feature>
<dbReference type="Pfam" id="PF00501">
    <property type="entry name" value="AMP-binding"/>
    <property type="match status" value="1"/>
</dbReference>
<dbReference type="Proteomes" id="UP000182744">
    <property type="component" value="Unassembled WGS sequence"/>
</dbReference>
<keyword evidence="3" id="KW-0276">Fatty acid metabolism</keyword>
<reference evidence="10" key="1">
    <citation type="submission" date="2016-10" db="EMBL/GenBank/DDBJ databases">
        <authorList>
            <person name="Varghese N."/>
        </authorList>
    </citation>
    <scope>NUCLEOTIDE SEQUENCE [LARGE SCALE GENOMIC DNA]</scope>
    <source>
        <strain evidence="10">DSM 20639</strain>
    </source>
</reference>
<proteinExistence type="inferred from homology"/>
<evidence type="ECO:0000313" key="8">
    <source>
        <dbReference type="EMBL" id="MDY5153994.1"/>
    </source>
</evidence>
<dbReference type="SUPFAM" id="SSF56801">
    <property type="entry name" value="Acetyl-CoA synthetase-like"/>
    <property type="match status" value="1"/>
</dbReference>
<dbReference type="Proteomes" id="UP001273799">
    <property type="component" value="Unassembled WGS sequence"/>
</dbReference>